<organism evidence="1">
    <name type="scientific">Panicum hallii</name>
    <dbReference type="NCBI Taxonomy" id="206008"/>
    <lineage>
        <taxon>Eukaryota</taxon>
        <taxon>Viridiplantae</taxon>
        <taxon>Streptophyta</taxon>
        <taxon>Embryophyta</taxon>
        <taxon>Tracheophyta</taxon>
        <taxon>Spermatophyta</taxon>
        <taxon>Magnoliopsida</taxon>
        <taxon>Liliopsida</taxon>
        <taxon>Poales</taxon>
        <taxon>Poaceae</taxon>
        <taxon>PACMAD clade</taxon>
        <taxon>Panicoideae</taxon>
        <taxon>Panicodae</taxon>
        <taxon>Paniceae</taxon>
        <taxon>Panicinae</taxon>
        <taxon>Panicum</taxon>
        <taxon>Panicum sect. Panicum</taxon>
    </lineage>
</organism>
<name>A0A2T8KTK7_9POAL</name>
<gene>
    <name evidence="1" type="ORF">PAHAL_1G009800</name>
</gene>
<dbReference type="Gramene" id="PVH65504">
    <property type="protein sequence ID" value="PVH65504"/>
    <property type="gene ID" value="PAHAL_1G009800"/>
</dbReference>
<evidence type="ECO:0000313" key="1">
    <source>
        <dbReference type="EMBL" id="PVH65504.1"/>
    </source>
</evidence>
<dbReference type="Proteomes" id="UP000243499">
    <property type="component" value="Chromosome 1"/>
</dbReference>
<sequence>MVAGGGRSTAARALEPLVVVRRRREDMTGGSHNQDKYLGVTMADRPPLPSGLPARLDVTIVLLTLMKSPIYIPYSCTIS</sequence>
<proteinExistence type="predicted"/>
<protein>
    <submittedName>
        <fullName evidence="1">Uncharacterized protein</fullName>
    </submittedName>
</protein>
<dbReference type="EMBL" id="CM008046">
    <property type="protein sequence ID" value="PVH65504.1"/>
    <property type="molecule type" value="Genomic_DNA"/>
</dbReference>
<dbReference type="AlphaFoldDB" id="A0A2T8KTK7"/>
<reference evidence="1" key="1">
    <citation type="submission" date="2018-04" db="EMBL/GenBank/DDBJ databases">
        <title>WGS assembly of Panicum hallii.</title>
        <authorList>
            <person name="Lovell J."/>
            <person name="Jenkins J."/>
            <person name="Lowry D."/>
            <person name="Mamidi S."/>
            <person name="Sreedasyam A."/>
            <person name="Weng X."/>
            <person name="Barry K."/>
            <person name="Bonette J."/>
            <person name="Campitelli B."/>
            <person name="Daum C."/>
            <person name="Gordon S."/>
            <person name="Gould B."/>
            <person name="Lipzen A."/>
            <person name="Macqueen A."/>
            <person name="Palacio-Mejia J."/>
            <person name="Plott C."/>
            <person name="Shakirov E."/>
            <person name="Shu S."/>
            <person name="Yoshinaga Y."/>
            <person name="Zane M."/>
            <person name="Rokhsar D."/>
            <person name="Grimwood J."/>
            <person name="Schmutz J."/>
            <person name="Juenger T."/>
        </authorList>
    </citation>
    <scope>NUCLEOTIDE SEQUENCE [LARGE SCALE GENOMIC DNA]</scope>
    <source>
        <strain evidence="1">FIL2</strain>
    </source>
</reference>
<accession>A0A2T8KTK7</accession>